<name>A0A0E3BB73_9BURK</name>
<gene>
    <name evidence="1" type="ORF">P245_20340</name>
</gene>
<protein>
    <submittedName>
        <fullName evidence="1">Uncharacterized protein</fullName>
    </submittedName>
</protein>
<evidence type="ECO:0000313" key="2">
    <source>
        <dbReference type="Proteomes" id="UP000029567"/>
    </source>
</evidence>
<proteinExistence type="predicted"/>
<dbReference type="Proteomes" id="UP000029567">
    <property type="component" value="Unassembled WGS sequence"/>
</dbReference>
<dbReference type="RefSeq" id="WP_034381978.1">
    <property type="nucleotide sequence ID" value="NZ_AWTN01000108.1"/>
</dbReference>
<accession>A0A0E3BB73</accession>
<dbReference type="AlphaFoldDB" id="A0A0E3BB73"/>
<evidence type="ECO:0000313" key="1">
    <source>
        <dbReference type="EMBL" id="KGG87414.1"/>
    </source>
</evidence>
<organism evidence="1 2">
    <name type="scientific">Comamonas thiooxydans</name>
    <dbReference type="NCBI Taxonomy" id="363952"/>
    <lineage>
        <taxon>Bacteria</taxon>
        <taxon>Pseudomonadati</taxon>
        <taxon>Pseudomonadota</taxon>
        <taxon>Betaproteobacteria</taxon>
        <taxon>Burkholderiales</taxon>
        <taxon>Comamonadaceae</taxon>
        <taxon>Comamonas</taxon>
    </lineage>
</organism>
<reference evidence="1 2" key="1">
    <citation type="submission" date="2013-09" db="EMBL/GenBank/DDBJ databases">
        <title>High correlation between genotypes and phenotypes of environmental bacteria Comamonas testosteroni strains.</title>
        <authorList>
            <person name="Liu L."/>
            <person name="Zhu W."/>
            <person name="Xia X."/>
            <person name="Xu B."/>
            <person name="Luo M."/>
            <person name="Wang G."/>
        </authorList>
    </citation>
    <scope>NUCLEOTIDE SEQUENCE [LARGE SCALE GENOMIC DNA]</scope>
    <source>
        <strain evidence="1 2">JL14</strain>
    </source>
</reference>
<dbReference type="EMBL" id="AWTN01000108">
    <property type="protein sequence ID" value="KGG87414.1"/>
    <property type="molecule type" value="Genomic_DNA"/>
</dbReference>
<sequence>MSNNTQMQSHKRNAVWSLIHRRGAEQGVSPALCKHAYTWFLHGEQAQLPMKWRSQIQTVFERLVPPGVMQQLDAGIAQYIAGDDSELRHFVSERVVVEIGIIAKASGYGHNEWRSRKFSDPLYLCPAGFLNAYPEADEDLFMDLGQADQAIAFYRGTSAGQELGQNASYRVIAPAVLGKIGGAGYQRWISEVKGKTYIEPRRSLAETHEIYRVGGRDALKALYSPSYVFVLLRKFAKNGLPLHLADRA</sequence>
<comment type="caution">
    <text evidence="1">The sequence shown here is derived from an EMBL/GenBank/DDBJ whole genome shotgun (WGS) entry which is preliminary data.</text>
</comment>